<sequence length="426" mass="48309">MVNNATIKSNLTTFMRPFKGVLFPDTMPTGYESLAGQEVLPKGFLGHYLSVNKRFVVVTAIKRFNGVTKDNNSSWRESAERTRYVSHAGGSKLPAHLKEFDKQGNAKVLQDGDKEFMAICLDLVINKIGFMSFQELKDHSHAQLDYGTGLGGKATIIVGLLAYYLKKKNTTVVMCYFLGSSTIEDIKTIDIPTRTYSFDPENEQTDVSQLMWKIGQELGYGEKTMSKITDRLSKTMFQVADPTAIDEKAADLMRRLWKALALDRRATILLQHLPLRIKAAVDLRNGNAYKARLESGYGKRFETKEYLAVLNYAIKSYKDDEDFCFRDAMLAVCWTSNYKRTTGQVFQLVSSRAYMIVDALLEAEVEPTHIYRPSRLVNLGYVQDTSVVGGWRYASDESKTEVEEHEAMQIQADLEQNVQLNETFEF</sequence>
<organism evidence="1">
    <name type="scientific">Rhodotorula toruloides</name>
    <name type="common">Yeast</name>
    <name type="synonym">Rhodosporidium toruloides</name>
    <dbReference type="NCBI Taxonomy" id="5286"/>
    <lineage>
        <taxon>Eukaryota</taxon>
        <taxon>Fungi</taxon>
        <taxon>Dikarya</taxon>
        <taxon>Basidiomycota</taxon>
        <taxon>Pucciniomycotina</taxon>
        <taxon>Microbotryomycetes</taxon>
        <taxon>Sporidiobolales</taxon>
        <taxon>Sporidiobolaceae</taxon>
        <taxon>Rhodotorula</taxon>
    </lineage>
</organism>
<gene>
    <name evidence="1" type="ORF">RHTO0S_06e08548g</name>
</gene>
<dbReference type="EMBL" id="LK052941">
    <property type="protein sequence ID" value="CDR41990.1"/>
    <property type="molecule type" value="Genomic_DNA"/>
</dbReference>
<evidence type="ECO:0000313" key="1">
    <source>
        <dbReference type="EMBL" id="CDR41990.1"/>
    </source>
</evidence>
<accession>A0A061AWJ0</accession>
<dbReference type="AlphaFoldDB" id="A0A061AWJ0"/>
<reference evidence="1" key="1">
    <citation type="journal article" date="2014" name="Genome Announc.">
        <title>Draft genome sequence of Rhodosporidium toruloides CECT1137, an oleaginous yeast of biotechnological interest.</title>
        <authorList>
            <person name="Morin N."/>
            <person name="Calcas X."/>
            <person name="Devillers H."/>
            <person name="Durrens P."/>
            <person name="Sherman D.J."/>
            <person name="Nicaud J.-M."/>
            <person name="Neuveglise C."/>
        </authorList>
    </citation>
    <scope>NUCLEOTIDE SEQUENCE</scope>
    <source>
        <strain evidence="1">CECT1137</strain>
    </source>
</reference>
<name>A0A061AWJ0_RHOTO</name>
<protein>
    <submittedName>
        <fullName evidence="1">RHTO0S06e08548g1_1</fullName>
    </submittedName>
</protein>
<proteinExistence type="predicted"/>